<gene>
    <name evidence="3" type="ORF">HINF_LOCUS20460</name>
    <name evidence="2" type="ORF">HINF_LOCUS39278</name>
</gene>
<dbReference type="GO" id="GO:0005509">
    <property type="term" value="F:calcium ion binding"/>
    <property type="evidence" value="ECO:0007669"/>
    <property type="project" value="InterPro"/>
</dbReference>
<dbReference type="SUPFAM" id="SSF47874">
    <property type="entry name" value="Annexin"/>
    <property type="match status" value="1"/>
</dbReference>
<dbReference type="EMBL" id="CATOUU010000825">
    <property type="protein sequence ID" value="CAI9951633.1"/>
    <property type="molecule type" value="Genomic_DNA"/>
</dbReference>
<feature type="compositionally biased region" description="Low complexity" evidence="1">
    <location>
        <begin position="17"/>
        <end position="28"/>
    </location>
</feature>
<organism evidence="2">
    <name type="scientific">Hexamita inflata</name>
    <dbReference type="NCBI Taxonomy" id="28002"/>
    <lineage>
        <taxon>Eukaryota</taxon>
        <taxon>Metamonada</taxon>
        <taxon>Diplomonadida</taxon>
        <taxon>Hexamitidae</taxon>
        <taxon>Hexamitinae</taxon>
        <taxon>Hexamita</taxon>
    </lineage>
</organism>
<feature type="region of interest" description="Disordered" evidence="1">
    <location>
        <begin position="16"/>
        <end position="45"/>
    </location>
</feature>
<reference evidence="2" key="1">
    <citation type="submission" date="2023-06" db="EMBL/GenBank/DDBJ databases">
        <authorList>
            <person name="Kurt Z."/>
        </authorList>
    </citation>
    <scope>NUCLEOTIDE SEQUENCE</scope>
</reference>
<name>A0AA86QA65_9EUKA</name>
<evidence type="ECO:0000313" key="2">
    <source>
        <dbReference type="EMBL" id="CAI9951633.1"/>
    </source>
</evidence>
<dbReference type="AlphaFoldDB" id="A0AA86QA65"/>
<comment type="caution">
    <text evidence="2">The sequence shown here is derived from an EMBL/GenBank/DDBJ whole genome shotgun (WGS) entry which is preliminary data.</text>
</comment>
<keyword evidence="4" id="KW-1185">Reference proteome</keyword>
<dbReference type="GO" id="GO:0005544">
    <property type="term" value="F:calcium-dependent phospholipid binding"/>
    <property type="evidence" value="ECO:0007669"/>
    <property type="project" value="InterPro"/>
</dbReference>
<evidence type="ECO:0000313" key="4">
    <source>
        <dbReference type="Proteomes" id="UP001642409"/>
    </source>
</evidence>
<evidence type="ECO:0000313" key="3">
    <source>
        <dbReference type="EMBL" id="CAL6007074.1"/>
    </source>
</evidence>
<accession>A0AA86QA65</accession>
<sequence>MKSLVMPIQFSMLQKTQNEQSQQLSEQSINTSKQQTNSGREYDPIPIAEIKPPQGPYGTSFKFSQDTQNVQAQQNVCSLVVIDENNNINASDIAAISQTKQNVSYAQNISRNNVQHDVLPKLSPQVIQQYQHMSVVIHQLIYQAEQQQLSVLNNLASMDWKKIQILQHIYQEVNKVSLFDDISCIVNESLCQTLTDMVTDPLILLFQKFEVAIQQQNLVQLVNTMFTVNEEMLLQVFSNYKLMYGYNPLEMYNVSSHAQNLVQLFCSSLVKGSLNSFMQEEYIARYLVSSLQQNRLEDFVQMIATIHRSLYFKVALKVETHTLKTLSQWIKEYFSGDDQYIIVLFNEYRIDIAMGVALVLNNLIHKQAGQREIIQLAAISGVKQIQICYQKYGNLNKQLQGQILSQIAWRVAMQ</sequence>
<reference evidence="3 4" key="2">
    <citation type="submission" date="2024-07" db="EMBL/GenBank/DDBJ databases">
        <authorList>
            <person name="Akdeniz Z."/>
        </authorList>
    </citation>
    <scope>NUCLEOTIDE SEQUENCE [LARGE SCALE GENOMIC DNA]</scope>
</reference>
<dbReference type="Proteomes" id="UP001642409">
    <property type="component" value="Unassembled WGS sequence"/>
</dbReference>
<protein>
    <submittedName>
        <fullName evidence="2">Uncharacterized protein</fullName>
    </submittedName>
</protein>
<dbReference type="InterPro" id="IPR037104">
    <property type="entry name" value="Annexin_sf"/>
</dbReference>
<dbReference type="EMBL" id="CAXDID020000055">
    <property type="protein sequence ID" value="CAL6007074.1"/>
    <property type="molecule type" value="Genomic_DNA"/>
</dbReference>
<feature type="compositionally biased region" description="Polar residues" evidence="1">
    <location>
        <begin position="29"/>
        <end position="39"/>
    </location>
</feature>
<proteinExistence type="predicted"/>
<evidence type="ECO:0000256" key="1">
    <source>
        <dbReference type="SAM" id="MobiDB-lite"/>
    </source>
</evidence>